<accession>R7Y9K1</accession>
<dbReference type="OrthoDB" id="3676637at2"/>
<dbReference type="InterPro" id="IPR036291">
    <property type="entry name" value="NAD(P)-bd_dom_sf"/>
</dbReference>
<sequence>MTVGGTYAVTGSASGMGAAVARSLRAEGHTVIGVDRRDADVVADLSTPEGRHTAAAEVMTRAGATLDGAVLAAGMGPTKGRERTIVEVNVLGVTELLTAWRPALAAADNAKVVVFGSNSTTVTPLVPGGAVRRLVNGDAEGATRVIRRRRGVTGPVAYASSKIAVTHWCRLHGTAPEWAGEGIRINVIAPGPVMTPLLQAQLDGPQADSVRSFPVPVREFGTPEQLAAWVMLMLSPAADFMAGAVITVDGGTEALIRTRSWPRPLPVQGIPKLLWAMYRAPKKGQIARYREAAADDGRPAASSDGVVY</sequence>
<dbReference type="PATRIC" id="fig|1316928.3.peg.2317"/>
<proteinExistence type="inferred from homology"/>
<evidence type="ECO:0000313" key="4">
    <source>
        <dbReference type="EMBL" id="EON32673.1"/>
    </source>
</evidence>
<gene>
    <name evidence="4" type="ORF">GTC6_11551</name>
</gene>
<dbReference type="AlphaFoldDB" id="R7Y9K1"/>
<organism evidence="4 5">
    <name type="scientific">Gordonia terrae C-6</name>
    <dbReference type="NCBI Taxonomy" id="1316928"/>
    <lineage>
        <taxon>Bacteria</taxon>
        <taxon>Bacillati</taxon>
        <taxon>Actinomycetota</taxon>
        <taxon>Actinomycetes</taxon>
        <taxon>Mycobacteriales</taxon>
        <taxon>Gordoniaceae</taxon>
        <taxon>Gordonia</taxon>
    </lineage>
</organism>
<dbReference type="Pfam" id="PF01370">
    <property type="entry name" value="Epimerase"/>
    <property type="match status" value="1"/>
</dbReference>
<protein>
    <submittedName>
        <fullName evidence="4">Short-chain dehydorgenase/reductase</fullName>
    </submittedName>
</protein>
<dbReference type="SUPFAM" id="SSF51735">
    <property type="entry name" value="NAD(P)-binding Rossmann-fold domains"/>
    <property type="match status" value="1"/>
</dbReference>
<dbReference type="PANTHER" id="PTHR43008">
    <property type="entry name" value="BENZIL REDUCTASE"/>
    <property type="match status" value="1"/>
</dbReference>
<reference evidence="4 5" key="1">
    <citation type="journal article" date="2013" name="Genome Announc.">
        <title>Draft Genome Sequence of a Benzothiophene-Desulfurizing Bacterium, Gordona terrae Strain C-6.</title>
        <authorList>
            <person name="Wang W."/>
            <person name="Ma T."/>
            <person name="Ren Y."/>
            <person name="Li G."/>
        </authorList>
    </citation>
    <scope>NUCLEOTIDE SEQUENCE [LARGE SCALE GENOMIC DNA]</scope>
    <source>
        <strain evidence="4 5">C-6</strain>
    </source>
</reference>
<evidence type="ECO:0000259" key="3">
    <source>
        <dbReference type="Pfam" id="PF01370"/>
    </source>
</evidence>
<dbReference type="InterPro" id="IPR001509">
    <property type="entry name" value="Epimerase_deHydtase"/>
</dbReference>
<comment type="caution">
    <text evidence="4">The sequence shown here is derived from an EMBL/GenBank/DDBJ whole genome shotgun (WGS) entry which is preliminary data.</text>
</comment>
<keyword evidence="2" id="KW-0560">Oxidoreductase</keyword>
<evidence type="ECO:0000313" key="5">
    <source>
        <dbReference type="Proteomes" id="UP000013569"/>
    </source>
</evidence>
<comment type="similarity">
    <text evidence="1">Belongs to the short-chain dehydrogenases/reductases (SDR) family.</text>
</comment>
<dbReference type="Pfam" id="PF13561">
    <property type="entry name" value="adh_short_C2"/>
    <property type="match status" value="1"/>
</dbReference>
<evidence type="ECO:0000256" key="1">
    <source>
        <dbReference type="ARBA" id="ARBA00006484"/>
    </source>
</evidence>
<feature type="domain" description="NAD-dependent epimerase/dehydratase" evidence="3">
    <location>
        <begin position="9"/>
        <end position="120"/>
    </location>
</feature>
<dbReference type="GO" id="GO:0050664">
    <property type="term" value="F:oxidoreductase activity, acting on NAD(P)H, oxygen as acceptor"/>
    <property type="evidence" value="ECO:0007669"/>
    <property type="project" value="TreeGrafter"/>
</dbReference>
<name>R7Y9K1_9ACTN</name>
<dbReference type="PANTHER" id="PTHR43008:SF4">
    <property type="entry name" value="CHAIN DEHYDROGENASE, PUTATIVE (AFU_ORTHOLOGUE AFUA_4G08710)-RELATED"/>
    <property type="match status" value="1"/>
</dbReference>
<dbReference type="PRINTS" id="PR00081">
    <property type="entry name" value="GDHRDH"/>
</dbReference>
<evidence type="ECO:0000256" key="2">
    <source>
        <dbReference type="ARBA" id="ARBA00023002"/>
    </source>
</evidence>
<dbReference type="RefSeq" id="WP_010842730.1">
    <property type="nucleotide sequence ID" value="NZ_AQPW01000011.1"/>
</dbReference>
<dbReference type="Proteomes" id="UP000013569">
    <property type="component" value="Unassembled WGS sequence"/>
</dbReference>
<dbReference type="EMBL" id="AQPW01000011">
    <property type="protein sequence ID" value="EON32673.1"/>
    <property type="molecule type" value="Genomic_DNA"/>
</dbReference>
<dbReference type="Gene3D" id="3.40.50.720">
    <property type="entry name" value="NAD(P)-binding Rossmann-like Domain"/>
    <property type="match status" value="1"/>
</dbReference>
<dbReference type="InterPro" id="IPR002347">
    <property type="entry name" value="SDR_fam"/>
</dbReference>